<dbReference type="InterPro" id="IPR051699">
    <property type="entry name" value="Rpn/YhgA-like_nuclease"/>
</dbReference>
<dbReference type="eggNOG" id="COG5464">
    <property type="taxonomic scope" value="Bacteria"/>
</dbReference>
<proteinExistence type="predicted"/>
<dbReference type="InterPro" id="IPR025587">
    <property type="entry name" value="DUF4351"/>
</dbReference>
<evidence type="ECO:0008006" key="6">
    <source>
        <dbReference type="Google" id="ProtNLM"/>
    </source>
</evidence>
<dbReference type="KEGG" id="mgm:Mmc1_2863"/>
<organism evidence="4 5">
    <name type="scientific">Magnetococcus marinus (strain ATCC BAA-1437 / JCM 17883 / MC-1)</name>
    <dbReference type="NCBI Taxonomy" id="156889"/>
    <lineage>
        <taxon>Bacteria</taxon>
        <taxon>Pseudomonadati</taxon>
        <taxon>Pseudomonadota</taxon>
        <taxon>Magnetococcia</taxon>
        <taxon>Magnetococcales</taxon>
        <taxon>Magnetococcaceae</taxon>
        <taxon>Magnetococcus</taxon>
    </lineage>
</organism>
<keyword evidence="5" id="KW-1185">Reference proteome</keyword>
<reference evidence="5" key="1">
    <citation type="journal article" date="2009" name="Appl. Environ. Microbiol.">
        <title>Complete genome sequence of the chemolithoautotrophic marine magnetotactic coccus strain MC-1.</title>
        <authorList>
            <person name="Schubbe S."/>
            <person name="Williams T.J."/>
            <person name="Xie G."/>
            <person name="Kiss H.E."/>
            <person name="Brettin T.S."/>
            <person name="Martinez D."/>
            <person name="Ross C.A."/>
            <person name="Schuler D."/>
            <person name="Cox B.L."/>
            <person name="Nealson K.H."/>
            <person name="Bazylinski D.A."/>
        </authorList>
    </citation>
    <scope>NUCLEOTIDE SEQUENCE [LARGE SCALE GENOMIC DNA]</scope>
    <source>
        <strain evidence="5">ATCC BAA-1437 / JCM 17883 / MC-1</strain>
    </source>
</reference>
<dbReference type="OrthoDB" id="932587at2"/>
<feature type="domain" description="Transposase (putative) YhgA-like" evidence="2">
    <location>
        <begin position="6"/>
        <end position="204"/>
    </location>
</feature>
<evidence type="ECO:0000313" key="5">
    <source>
        <dbReference type="Proteomes" id="UP000002586"/>
    </source>
</evidence>
<dbReference type="PANTHER" id="PTHR34611">
    <property type="match status" value="1"/>
</dbReference>
<feature type="region of interest" description="Disordered" evidence="1">
    <location>
        <begin position="249"/>
        <end position="271"/>
    </location>
</feature>
<dbReference type="HOGENOM" id="CLU_059548_1_0_5"/>
<evidence type="ECO:0000259" key="3">
    <source>
        <dbReference type="Pfam" id="PF14261"/>
    </source>
</evidence>
<dbReference type="InterPro" id="IPR006842">
    <property type="entry name" value="Transposase_31"/>
</dbReference>
<evidence type="ECO:0000259" key="2">
    <source>
        <dbReference type="Pfam" id="PF04754"/>
    </source>
</evidence>
<dbReference type="AlphaFoldDB" id="A0LBL3"/>
<dbReference type="Pfam" id="PF14261">
    <property type="entry name" value="DUF4351"/>
    <property type="match status" value="1"/>
</dbReference>
<dbReference type="PANTHER" id="PTHR34611:SF2">
    <property type="entry name" value="INACTIVE RECOMBINATION-PROMOTING NUCLEASE-LIKE PROTEIN RPNE-RELATED"/>
    <property type="match status" value="1"/>
</dbReference>
<dbReference type="EMBL" id="CP000471">
    <property type="protein sequence ID" value="ABK45356.1"/>
    <property type="molecule type" value="Genomic_DNA"/>
</dbReference>
<dbReference type="GO" id="GO:1990238">
    <property type="term" value="F:double-stranded DNA endonuclease activity"/>
    <property type="evidence" value="ECO:0007669"/>
    <property type="project" value="TreeGrafter"/>
</dbReference>
<gene>
    <name evidence="4" type="ordered locus">Mmc1_2863</name>
</gene>
<protein>
    <recommendedName>
        <fullName evidence="6">Transposase</fullName>
    </recommendedName>
</protein>
<evidence type="ECO:0000313" key="4">
    <source>
        <dbReference type="EMBL" id="ABK45356.1"/>
    </source>
</evidence>
<evidence type="ECO:0000256" key="1">
    <source>
        <dbReference type="SAM" id="MobiDB-lite"/>
    </source>
</evidence>
<feature type="domain" description="DUF4351" evidence="3">
    <location>
        <begin position="266"/>
        <end position="318"/>
    </location>
</feature>
<dbReference type="RefSeq" id="WP_011714425.1">
    <property type="nucleotide sequence ID" value="NC_008576.1"/>
</dbReference>
<reference evidence="4 5" key="2">
    <citation type="journal article" date="2012" name="Int. J. Syst. Evol. Microbiol.">
        <title>Magnetococcus marinus gen. nov., sp. nov., a marine, magnetotactic bacterium that represents a novel lineage (Magnetococcaceae fam. nov.; Magnetococcales ord. nov.) at the base of the Alphaproteobacteria.</title>
        <authorList>
            <person name="Bazylinski D.A."/>
            <person name="Williams T.J."/>
            <person name="Lefevre C.T."/>
            <person name="Berg R.J."/>
            <person name="Zhang C.L."/>
            <person name="Bowser S.S."/>
            <person name="Dean A.J."/>
            <person name="Beveridge T.J."/>
        </authorList>
    </citation>
    <scope>NUCLEOTIDE SEQUENCE [LARGE SCALE GENOMIC DNA]</scope>
    <source>
        <strain evidence="5">ATCC BAA-1437 / JCM 17883 / MC-1</strain>
    </source>
</reference>
<dbReference type="Pfam" id="PF04754">
    <property type="entry name" value="Transposase_31"/>
    <property type="match status" value="1"/>
</dbReference>
<dbReference type="GO" id="GO:0006310">
    <property type="term" value="P:DNA recombination"/>
    <property type="evidence" value="ECO:0007669"/>
    <property type="project" value="TreeGrafter"/>
</dbReference>
<sequence length="322" mass="36725">MTKITQPHDRFLKALLSDPDKTGTLLRERLPKEVAELLSSEPPVLVDGTFIDGEFREHLTDRLFKVKTQEGKAAYIYALIEHKSYADEWVAFQLLRYMVRIWERFLKEGQQKLPPIVPLVVYHGAREWTVPNQFSALLEADKGLLHHLLDFSFAVTDLGRIADDDLSQDTHLRAALMAMKYAFQGAEGVVVIPQIGKGAQGDPEFAKLVLRYLIQTYRGMTMADVQAYAEEAFPGEAEHYASQFAREMMSKGRQEGRQEGRREGRQEGRQEGESSLLLRLLHRRFGDVPSWAELKVANATIDELETWGEQIFDAETLEAVFK</sequence>
<name>A0LBL3_MAGMM</name>
<dbReference type="Proteomes" id="UP000002586">
    <property type="component" value="Chromosome"/>
</dbReference>
<accession>A0LBL3</accession>